<feature type="compositionally biased region" description="Basic and acidic residues" evidence="1">
    <location>
        <begin position="621"/>
        <end position="631"/>
    </location>
</feature>
<keyword evidence="4" id="KW-1185">Reference proteome</keyword>
<dbReference type="Proteomes" id="UP001162164">
    <property type="component" value="Unassembled WGS sequence"/>
</dbReference>
<dbReference type="CDD" id="cd18808">
    <property type="entry name" value="SF1_C_Upf1"/>
    <property type="match status" value="1"/>
</dbReference>
<proteinExistence type="predicted"/>
<evidence type="ECO:0000313" key="3">
    <source>
        <dbReference type="EMBL" id="KAJ8982916.1"/>
    </source>
</evidence>
<gene>
    <name evidence="3" type="ORF">NQ317_004572</name>
</gene>
<evidence type="ECO:0000256" key="1">
    <source>
        <dbReference type="SAM" id="MobiDB-lite"/>
    </source>
</evidence>
<dbReference type="InterPro" id="IPR027417">
    <property type="entry name" value="P-loop_NTPase"/>
</dbReference>
<dbReference type="InterPro" id="IPR047187">
    <property type="entry name" value="SF1_C_Upf1"/>
</dbReference>
<dbReference type="InterPro" id="IPR045055">
    <property type="entry name" value="DNA2/NAM7-like"/>
</dbReference>
<feature type="compositionally biased region" description="Polar residues" evidence="1">
    <location>
        <begin position="674"/>
        <end position="694"/>
    </location>
</feature>
<dbReference type="EMBL" id="JAPWTJ010000100">
    <property type="protein sequence ID" value="KAJ8982916.1"/>
    <property type="molecule type" value="Genomic_DNA"/>
</dbReference>
<name>A0ABQ9JYH2_9CUCU</name>
<dbReference type="Gene3D" id="3.40.50.300">
    <property type="entry name" value="P-loop containing nucleotide triphosphate hydrolases"/>
    <property type="match status" value="3"/>
</dbReference>
<dbReference type="InterPro" id="IPR041679">
    <property type="entry name" value="DNA2/NAM7-like_C"/>
</dbReference>
<sequence length="722" mass="82578">MIHFTSTQVEAIKSRDATGLNTGSWSSGTGKTDVAVQIISNLYHNFPNQRTLVSNSLSNQALNQLFDKIVALDIDERHLLRLGHGEEALETEKDFSRYGRVNYVLAKRLDLLMQVEKLQRSIKVEGDMAYTCETAGHFYLYQILSRWEHFLSIVKPKSGEKVPVGKVSEEFPFHEFFNDAPKPLFKGESYADDLEVAESCFRYIDHIFKELEEFRAFELLRSGLDRSKYLLVKEAKIIAMTCTHAALKEEELVEIDIIKKVTQKPTPGIDDIDGRVLKAVADIVSAPLAHIINISYSTGKYPDLLKVSRAIPIFKNKGSKQEVANYRNGDHHQLPPVIKNMAFQKYSNMEQSLFTRLVRLGIPTIDLDGQGRARPSICDLYKWRYKNLGNLSHVENWSEYQLANPGFVYDFQLVDVQDFNGVGESEPSPYFYQNLAEAEYCVAVFMFMCLLGYPASKITILTTYNGQKHLIRDVINTRCANNPLIGRPHKVTTVDKYQGQQNDYILLSLVRTKAVGHLRDVRRLVVAMSRARLGLYIFARVSLFKNCFELTPAFEQLTSRPTKLHLVLNEFYPTRRYNNQRPSVKPMVVQDMTHLANYVYTFYIERVKQLKQYYKQTEKKWHQPGDVEVHSHKGFVSSHPGEDRDTDSEDENEGKPMPVPIQDEPVEDDPMESQPASSQIVEEAQSETVQAMDTTETEAQDEEMEDGMEENVTDTGEAENDE</sequence>
<evidence type="ECO:0000259" key="2">
    <source>
        <dbReference type="Pfam" id="PF13087"/>
    </source>
</evidence>
<protein>
    <recommendedName>
        <fullName evidence="2">DNA2/NAM7 helicase-like C-terminal domain-containing protein</fullName>
    </recommendedName>
</protein>
<dbReference type="PANTHER" id="PTHR10887">
    <property type="entry name" value="DNA2/NAM7 HELICASE FAMILY"/>
    <property type="match status" value="1"/>
</dbReference>
<organism evidence="3 4">
    <name type="scientific">Molorchus minor</name>
    <dbReference type="NCBI Taxonomy" id="1323400"/>
    <lineage>
        <taxon>Eukaryota</taxon>
        <taxon>Metazoa</taxon>
        <taxon>Ecdysozoa</taxon>
        <taxon>Arthropoda</taxon>
        <taxon>Hexapoda</taxon>
        <taxon>Insecta</taxon>
        <taxon>Pterygota</taxon>
        <taxon>Neoptera</taxon>
        <taxon>Endopterygota</taxon>
        <taxon>Coleoptera</taxon>
        <taxon>Polyphaga</taxon>
        <taxon>Cucujiformia</taxon>
        <taxon>Chrysomeloidea</taxon>
        <taxon>Cerambycidae</taxon>
        <taxon>Lamiinae</taxon>
        <taxon>Monochamini</taxon>
        <taxon>Molorchus</taxon>
    </lineage>
</organism>
<feature type="compositionally biased region" description="Acidic residues" evidence="1">
    <location>
        <begin position="695"/>
        <end position="722"/>
    </location>
</feature>
<reference evidence="3" key="1">
    <citation type="journal article" date="2023" name="Insect Mol. Biol.">
        <title>Genome sequencing provides insights into the evolution of gene families encoding plant cell wall-degrading enzymes in longhorned beetles.</title>
        <authorList>
            <person name="Shin N.R."/>
            <person name="Okamura Y."/>
            <person name="Kirsch R."/>
            <person name="Pauchet Y."/>
        </authorList>
    </citation>
    <scope>NUCLEOTIDE SEQUENCE</scope>
    <source>
        <strain evidence="3">MMC_N1</strain>
    </source>
</reference>
<dbReference type="PANTHER" id="PTHR10887:SF5">
    <property type="entry name" value="RNA HELICASE AQUARIUS"/>
    <property type="match status" value="1"/>
</dbReference>
<dbReference type="SUPFAM" id="SSF52540">
    <property type="entry name" value="P-loop containing nucleoside triphosphate hydrolases"/>
    <property type="match status" value="1"/>
</dbReference>
<evidence type="ECO:0000313" key="4">
    <source>
        <dbReference type="Proteomes" id="UP001162164"/>
    </source>
</evidence>
<dbReference type="Pfam" id="PF13087">
    <property type="entry name" value="AAA_12"/>
    <property type="match status" value="1"/>
</dbReference>
<feature type="region of interest" description="Disordered" evidence="1">
    <location>
        <begin position="621"/>
        <end position="722"/>
    </location>
</feature>
<feature type="domain" description="DNA2/NAM7 helicase-like C-terminal" evidence="2">
    <location>
        <begin position="349"/>
        <end position="539"/>
    </location>
</feature>
<comment type="caution">
    <text evidence="3">The sequence shown here is derived from an EMBL/GenBank/DDBJ whole genome shotgun (WGS) entry which is preliminary data.</text>
</comment>
<accession>A0ABQ9JYH2</accession>